<evidence type="ECO:0000313" key="1">
    <source>
        <dbReference type="EMBL" id="RKG88497.1"/>
    </source>
</evidence>
<accession>A0A3A8IYG4</accession>
<dbReference type="Proteomes" id="UP000268094">
    <property type="component" value="Unassembled WGS sequence"/>
</dbReference>
<proteinExistence type="predicted"/>
<dbReference type="RefSeq" id="WP_120541183.1">
    <property type="nucleotide sequence ID" value="NZ_RAVZ01000081.1"/>
</dbReference>
<dbReference type="AlphaFoldDB" id="A0A3A8IYG4"/>
<reference evidence="2" key="1">
    <citation type="submission" date="2018-09" db="EMBL/GenBank/DDBJ databases">
        <authorList>
            <person name="Livingstone P.G."/>
            <person name="Whitworth D.E."/>
        </authorList>
    </citation>
    <scope>NUCLEOTIDE SEQUENCE [LARGE SCALE GENOMIC DNA]</scope>
    <source>
        <strain evidence="2">CA054A</strain>
    </source>
</reference>
<name>A0A3A8IYG4_9BACT</name>
<protein>
    <submittedName>
        <fullName evidence="1">Uncharacterized protein</fullName>
    </submittedName>
</protein>
<organism evidence="1 2">
    <name type="scientific">Corallococcus terminator</name>
    <dbReference type="NCBI Taxonomy" id="2316733"/>
    <lineage>
        <taxon>Bacteria</taxon>
        <taxon>Pseudomonadati</taxon>
        <taxon>Myxococcota</taxon>
        <taxon>Myxococcia</taxon>
        <taxon>Myxococcales</taxon>
        <taxon>Cystobacterineae</taxon>
        <taxon>Myxococcaceae</taxon>
        <taxon>Corallococcus</taxon>
    </lineage>
</organism>
<dbReference type="OrthoDB" id="5494331at2"/>
<evidence type="ECO:0000313" key="2">
    <source>
        <dbReference type="Proteomes" id="UP000268094"/>
    </source>
</evidence>
<sequence length="258" mass="28617">MQPEHSETLDGSTPDVTPLAAEVGSRQPLSAFTLLAGGDVFEARGGRPPVEGPARARAYVQAKLEFKTYGAPAAQVQRVQEEIARQLSGNLALIARMEAARPLTLELIPPGHALAKYGYPKAVSPRAAGLFWDRPDWPRARIALRQDRLESEQYLVFHEMAHAIQGLAFTKDESELIYRTVLRTYRSRAAVDEVFAIYSEREFVTGVSAHDLRAPGVYGMARQRWNEEHLFTRFVRNLYFPYKPLAGGNAGSATSSFG</sequence>
<gene>
    <name evidence="1" type="ORF">D7V88_14245</name>
</gene>
<keyword evidence="2" id="KW-1185">Reference proteome</keyword>
<dbReference type="EMBL" id="RAVZ01000081">
    <property type="protein sequence ID" value="RKG88497.1"/>
    <property type="molecule type" value="Genomic_DNA"/>
</dbReference>
<comment type="caution">
    <text evidence="1">The sequence shown here is derived from an EMBL/GenBank/DDBJ whole genome shotgun (WGS) entry which is preliminary data.</text>
</comment>